<evidence type="ECO:0000256" key="1">
    <source>
        <dbReference type="SAM" id="MobiDB-lite"/>
    </source>
</evidence>
<evidence type="ECO:0000313" key="2">
    <source>
        <dbReference type="EMBL" id="CEI63811.1"/>
    </source>
</evidence>
<accession>A0A2L2TEG1</accession>
<feature type="compositionally biased region" description="Basic and acidic residues" evidence="1">
    <location>
        <begin position="353"/>
        <end position="364"/>
    </location>
</feature>
<proteinExistence type="predicted"/>
<reference evidence="3" key="1">
    <citation type="submission" date="2014-10" db="EMBL/GenBank/DDBJ databases">
        <authorList>
            <person name="King R."/>
        </authorList>
    </citation>
    <scope>NUCLEOTIDE SEQUENCE [LARGE SCALE GENOMIC DNA]</scope>
    <source>
        <strain evidence="3">A3/5</strain>
    </source>
</reference>
<feature type="region of interest" description="Disordered" evidence="1">
    <location>
        <begin position="341"/>
        <end position="364"/>
    </location>
</feature>
<dbReference type="PANTHER" id="PTHR35391:SF7">
    <property type="entry name" value="C2H2-TYPE DOMAIN-CONTAINING PROTEIN"/>
    <property type="match status" value="1"/>
</dbReference>
<feature type="region of interest" description="Disordered" evidence="1">
    <location>
        <begin position="564"/>
        <end position="601"/>
    </location>
</feature>
<dbReference type="STRING" id="56646.A0A2L2TEG1"/>
<dbReference type="PANTHER" id="PTHR35391">
    <property type="entry name" value="C2H2-TYPE DOMAIN-CONTAINING PROTEIN-RELATED"/>
    <property type="match status" value="1"/>
</dbReference>
<evidence type="ECO:0008006" key="4">
    <source>
        <dbReference type="Google" id="ProtNLM"/>
    </source>
</evidence>
<dbReference type="Proteomes" id="UP000245910">
    <property type="component" value="Chromosome I"/>
</dbReference>
<sequence>MSTIAAGDNSDEFLMARIVDNAKSCLMSFQKCLNDASRAKKAGSVMMTKSSIVRIEDQLARFSLWTANLRVFSINRDSLDSRLREAPEVRYAISSLLETLNHHLKTSIFNQDASFYVDLRLLTENILLSITPDSSLECTEKLMVTFGDSLDGLRNDITLLHKISNTIRRASKETQNIKASEDFIIEDDEGNDTEPFLRQLFINYIHDRFPGINEAIRIRLADSMVLRRKRILYRRKRYGTASIRLPEPVAKPVISHPRFGMSNDETHVVKRRAVEAPARSNAQSVTKTATTLSPEKFKRAVAPSVISISKTVALSGAEELSFPPAPTASLMRKYNRMKREIERQGDEPGLQTSEEKGGEQENKRIERMKRKTELSEAWNSCVEAVAEVTCPYCFHILPIRDVIDDKNKSRFTRLGIFQTWQSTDHRSTKAYKRMHVKDDLDPYVCLFEECESSDQLYSHSGQWIKHMRDHTLRWRCKSKAHGEFTTKTRADYIQHMNTCHPGKFKDAQLAVLADRGAVTGGPLFTACPLCGIDKTETSMESHVVSHMRLLALKSLPVALDDTDEWEENDDQHDSGDTSHSHSRSTIKDALEDTTPLSPPVATEAWNDSHEYIHQVPGQSSHVSEHGKMSWVHVPVEHSYNQRDDPVLPPFIHRMSDTEYPTSEGNTLHKDFPSSLQLVPTTMDSDCAICGAPAAISCKCEAMAQGHTNQEQTPKQGPCMLDIAVSQAENRMMRSIYQEIRD</sequence>
<feature type="compositionally biased region" description="Basic and acidic residues" evidence="1">
    <location>
        <begin position="571"/>
        <end position="590"/>
    </location>
</feature>
<name>A0A2L2TEG1_9HYPO</name>
<dbReference type="EMBL" id="LN649229">
    <property type="protein sequence ID" value="CEI63811.1"/>
    <property type="molecule type" value="Genomic_DNA"/>
</dbReference>
<protein>
    <recommendedName>
        <fullName evidence="4">C2H2-type domain-containing protein</fullName>
    </recommendedName>
</protein>
<dbReference type="AlphaFoldDB" id="A0A2L2TEG1"/>
<evidence type="ECO:0000313" key="3">
    <source>
        <dbReference type="Proteomes" id="UP000245910"/>
    </source>
</evidence>
<keyword evidence="3" id="KW-1185">Reference proteome</keyword>
<organism evidence="2 3">
    <name type="scientific">Fusarium venenatum</name>
    <dbReference type="NCBI Taxonomy" id="56646"/>
    <lineage>
        <taxon>Eukaryota</taxon>
        <taxon>Fungi</taxon>
        <taxon>Dikarya</taxon>
        <taxon>Ascomycota</taxon>
        <taxon>Pezizomycotina</taxon>
        <taxon>Sordariomycetes</taxon>
        <taxon>Hypocreomycetidae</taxon>
        <taxon>Hypocreales</taxon>
        <taxon>Nectriaceae</taxon>
        <taxon>Fusarium</taxon>
    </lineage>
</organism>